<evidence type="ECO:0000256" key="2">
    <source>
        <dbReference type="ARBA" id="ARBA00022670"/>
    </source>
</evidence>
<dbReference type="InterPro" id="IPR047177">
    <property type="entry name" value="Pept_M20A"/>
</dbReference>
<dbReference type="Pfam" id="PF01546">
    <property type="entry name" value="Peptidase_M20"/>
    <property type="match status" value="1"/>
</dbReference>
<dbReference type="Gene3D" id="3.30.70.360">
    <property type="match status" value="1"/>
</dbReference>
<dbReference type="SUPFAM" id="SSF53187">
    <property type="entry name" value="Zn-dependent exopeptidases"/>
    <property type="match status" value="1"/>
</dbReference>
<dbReference type="GO" id="GO:0008233">
    <property type="term" value="F:peptidase activity"/>
    <property type="evidence" value="ECO:0007669"/>
    <property type="project" value="UniProtKB-KW"/>
</dbReference>
<evidence type="ECO:0000256" key="1">
    <source>
        <dbReference type="ARBA" id="ARBA00006247"/>
    </source>
</evidence>
<dbReference type="NCBIfam" id="NF006596">
    <property type="entry name" value="PRK09133.1"/>
    <property type="match status" value="1"/>
</dbReference>
<evidence type="ECO:0000313" key="8">
    <source>
        <dbReference type="Proteomes" id="UP001059380"/>
    </source>
</evidence>
<dbReference type="AlphaFoldDB" id="A0A9J7BYB2"/>
<sequence length="462" mass="50895">MAQEIAPLSAADKAEAREIFKQLIEINTTDTPKGSVTAGNEAMEKRFLDAGFPREDVKLLGPDKNKLNLIIRYRAPGTSDAKPVLFLCHMDVVEALRSDWHTDPFEFVEKDGYYYGRGTQDMKDSDAGLVATFLRLHREGYKPKRDLILALTADEEGGKFNGPIWLLKEHRDLVDAAYVINPDSGGVELDHGRAVVADVEATEKVYADYQVTATNPGGHSSRPRPDNAIYELTTAINKLAAYSFPFELNDVTRTYFQNLEKQESGQTSADIRAILASPPDMEAAKRLSAEPSFNSNFRTTCVATRLAAGHANNALAQSAQANVNCRIFPGHSPEEIRQQLVQLFGDSKLTVKYVSDAGTVVADVAPERKAIVPVAPMPEVMEPLTRITQAIWPGVPVTPVMENGASDSIYFAQAGYATYGYSAIALERDDDRAHGQDERLPVDSYWKSLQFLYAFAKAVGDR</sequence>
<reference evidence="7" key="1">
    <citation type="submission" date="2021-04" db="EMBL/GenBank/DDBJ databases">
        <title>Phylogenetic analysis of Acidobacteriaceae.</title>
        <authorList>
            <person name="Qiu L."/>
            <person name="Zhang Q."/>
        </authorList>
    </citation>
    <scope>NUCLEOTIDE SEQUENCE</scope>
    <source>
        <strain evidence="7">DSM 25168</strain>
    </source>
</reference>
<dbReference type="InterPro" id="IPR011650">
    <property type="entry name" value="Peptidase_M20_dimer"/>
</dbReference>
<dbReference type="Gene3D" id="1.10.150.900">
    <property type="match status" value="1"/>
</dbReference>
<dbReference type="PANTHER" id="PTHR45962">
    <property type="entry name" value="N-FATTY-ACYL-AMINO ACID SYNTHASE/HYDROLASE PM20D1"/>
    <property type="match status" value="1"/>
</dbReference>
<dbReference type="KEGG" id="orp:MOP44_10695"/>
<gene>
    <name evidence="7" type="ORF">MOP44_10695</name>
</gene>
<keyword evidence="2" id="KW-0645">Protease</keyword>
<keyword evidence="8" id="KW-1185">Reference proteome</keyword>
<dbReference type="GO" id="GO:0006508">
    <property type="term" value="P:proteolysis"/>
    <property type="evidence" value="ECO:0007669"/>
    <property type="project" value="UniProtKB-KW"/>
</dbReference>
<evidence type="ECO:0000259" key="6">
    <source>
        <dbReference type="Pfam" id="PF07687"/>
    </source>
</evidence>
<accession>A0A9J7BYB2</accession>
<keyword evidence="3" id="KW-0479">Metal-binding</keyword>
<dbReference type="Gene3D" id="3.40.630.10">
    <property type="entry name" value="Zn peptidases"/>
    <property type="match status" value="1"/>
</dbReference>
<comment type="similarity">
    <text evidence="1">Belongs to the peptidase M20A family.</text>
</comment>
<dbReference type="SUPFAM" id="SSF55031">
    <property type="entry name" value="Bacterial exopeptidase dimerisation domain"/>
    <property type="match status" value="1"/>
</dbReference>
<dbReference type="InterPro" id="IPR036264">
    <property type="entry name" value="Bact_exopeptidase_dim_dom"/>
</dbReference>
<dbReference type="Pfam" id="PF07687">
    <property type="entry name" value="M20_dimer"/>
    <property type="match status" value="1"/>
</dbReference>
<keyword evidence="5" id="KW-0862">Zinc</keyword>
<feature type="domain" description="Peptidase M20 dimerisation" evidence="6">
    <location>
        <begin position="204"/>
        <end position="346"/>
    </location>
</feature>
<name>A0A9J7BYB2_9BACT</name>
<organism evidence="7 8">
    <name type="scientific">Occallatibacter riparius</name>
    <dbReference type="NCBI Taxonomy" id="1002689"/>
    <lineage>
        <taxon>Bacteria</taxon>
        <taxon>Pseudomonadati</taxon>
        <taxon>Acidobacteriota</taxon>
        <taxon>Terriglobia</taxon>
        <taxon>Terriglobales</taxon>
        <taxon>Acidobacteriaceae</taxon>
        <taxon>Occallatibacter</taxon>
    </lineage>
</organism>
<dbReference type="InterPro" id="IPR002933">
    <property type="entry name" value="Peptidase_M20"/>
</dbReference>
<dbReference type="Proteomes" id="UP001059380">
    <property type="component" value="Chromosome"/>
</dbReference>
<proteinExistence type="inferred from homology"/>
<evidence type="ECO:0000256" key="4">
    <source>
        <dbReference type="ARBA" id="ARBA00022801"/>
    </source>
</evidence>
<evidence type="ECO:0000313" key="7">
    <source>
        <dbReference type="EMBL" id="UWZ86389.1"/>
    </source>
</evidence>
<dbReference type="EMBL" id="CP093313">
    <property type="protein sequence ID" value="UWZ86389.1"/>
    <property type="molecule type" value="Genomic_DNA"/>
</dbReference>
<evidence type="ECO:0000256" key="5">
    <source>
        <dbReference type="ARBA" id="ARBA00022833"/>
    </source>
</evidence>
<keyword evidence="4" id="KW-0378">Hydrolase</keyword>
<dbReference type="GO" id="GO:0046872">
    <property type="term" value="F:metal ion binding"/>
    <property type="evidence" value="ECO:0007669"/>
    <property type="project" value="UniProtKB-KW"/>
</dbReference>
<evidence type="ECO:0000256" key="3">
    <source>
        <dbReference type="ARBA" id="ARBA00022723"/>
    </source>
</evidence>
<protein>
    <submittedName>
        <fullName evidence="7">M20/M25/M40 family metallo-hydrolase</fullName>
    </submittedName>
</protein>
<dbReference type="PANTHER" id="PTHR45962:SF1">
    <property type="entry name" value="N-FATTY-ACYL-AMINO ACID SYNTHASE_HYDROLASE PM20D1"/>
    <property type="match status" value="1"/>
</dbReference>